<organism evidence="2 3">
    <name type="scientific">Naumovozyma dairenensis (strain ATCC 10597 / BCRC 20456 / CBS 421 / NBRC 0211 / NRRL Y-12639)</name>
    <name type="common">Saccharomyces dairenensis</name>
    <dbReference type="NCBI Taxonomy" id="1071378"/>
    <lineage>
        <taxon>Eukaryota</taxon>
        <taxon>Fungi</taxon>
        <taxon>Dikarya</taxon>
        <taxon>Ascomycota</taxon>
        <taxon>Saccharomycotina</taxon>
        <taxon>Saccharomycetes</taxon>
        <taxon>Saccharomycetales</taxon>
        <taxon>Saccharomycetaceae</taxon>
        <taxon>Naumovozyma</taxon>
    </lineage>
</organism>
<dbReference type="HOGENOM" id="CLU_274170_0_0_1"/>
<feature type="compositionally biased region" description="Acidic residues" evidence="1">
    <location>
        <begin position="206"/>
        <end position="215"/>
    </location>
</feature>
<keyword evidence="3" id="KW-1185">Reference proteome</keyword>
<proteinExistence type="predicted"/>
<evidence type="ECO:0000313" key="3">
    <source>
        <dbReference type="Proteomes" id="UP000000689"/>
    </source>
</evidence>
<dbReference type="Proteomes" id="UP000000689">
    <property type="component" value="Chromosome 1"/>
</dbReference>
<gene>
    <name evidence="2" type="primary">NDAI0A07090</name>
    <name evidence="2" type="ordered locus">NDAI_0A07090</name>
</gene>
<feature type="region of interest" description="Disordered" evidence="1">
    <location>
        <begin position="93"/>
        <end position="123"/>
    </location>
</feature>
<dbReference type="KEGG" id="ndi:NDAI_0A07090"/>
<protein>
    <submittedName>
        <fullName evidence="2">Uncharacterized protein</fullName>
    </submittedName>
</protein>
<feature type="region of interest" description="Disordered" evidence="1">
    <location>
        <begin position="488"/>
        <end position="518"/>
    </location>
</feature>
<dbReference type="EMBL" id="HE580267">
    <property type="protein sequence ID" value="CCD22863.1"/>
    <property type="molecule type" value="Genomic_DNA"/>
</dbReference>
<name>G0W4X5_NAUDC</name>
<accession>G0W4X5</accession>
<reference evidence="2 3" key="1">
    <citation type="journal article" date="2011" name="Proc. Natl. Acad. Sci. U.S.A.">
        <title>Evolutionary erosion of yeast sex chromosomes by mating-type switching accidents.</title>
        <authorList>
            <person name="Gordon J.L."/>
            <person name="Armisen D."/>
            <person name="Proux-Wera E."/>
            <person name="Oheigeartaigh S.S."/>
            <person name="Byrne K.P."/>
            <person name="Wolfe K.H."/>
        </authorList>
    </citation>
    <scope>NUCLEOTIDE SEQUENCE [LARGE SCALE GENOMIC DNA]</scope>
    <source>
        <strain evidence="3">ATCC 10597 / BCRC 20456 / CBS 421 / NBRC 0211 / NRRL Y-12639</strain>
    </source>
</reference>
<dbReference type="SUPFAM" id="SSF53098">
    <property type="entry name" value="Ribonuclease H-like"/>
    <property type="match status" value="1"/>
</dbReference>
<sequence>MYLESGCNYHHLRNNRHFWPRYFREKEDISRKINKTKTKSQRKKTCGVSLKYPQVKGRVVYNYVYIEYYTGGKIITKQNKTIHYTMERDNSYNFLSEDPPSKRQRLNDSAGNGENSDDHQLDVVDPDIVNDVATTFANSIEAATTNVTTGTTSATATAIEGTHTSSTHVSNTENANIDTSLMASFNEPDDEESHEVSNDHAAPQQNDEEREEETSNDIVDGTLENNDDASFRLPEMHEQQEQIVFTRNVEQPHITLHLPKVDLEQLSSEISQNKDIDVRLWNFLDSFYDKTGSYFSSYDFNVEFSSNDFKVSVSSPMTSSNNVTYNSSRFNTSVNEDANSTAPTSAELLEGIIQHQSDPHFTASNNSCNNSNSNDDNNQAISSNAALAITDKKGTVFNPIDISTTPMEVQTQFEATLKISKFGQFYDKILIKCFRLPQSKNVFLKNGYQVCLICKFCKHSLLLTSSSTGNAAKHIGIHTGNEFLSVPDSDIKKNSSPSDSSLSSPSPSSNNNSTINTNNYPRKVLTKAMIVGSTLEKLLKTKRFQQLRYHFTMNQSLNFSLGYRLNIFEQQITMKEQVTIKRYLFEVTELFKLSIKNALLQSSLVSITLGIRSNNDMTDPTISSSQLPSQKYMVILANFVPNLTQLKPMKNRLANTMVKNNHNQTQCKAVLGVIDVSNQEFLNNSLSNKILEIFNYYGIQSKILSITSENNYNEFSLGDELYQKLATNANNKKLISNISSKFFNINCFKTTISMVLKNTFHSLHLLEPKLFDQLNKLSRHTRSVASLKNEYLNFVKRLLPVSDPMEPMSQLILLHRFVEDWPLIENFAKTMINSYPIEYVEMFKFSTDSIKKLKFISKILNSFYQLILSTNYDHTNSIITTLYSSYNIINYYKVLSSIIVTKVVTNDDNDMFGFMIDNPLDTAEIAIIQSILDNQYKFQNFFKNLLSENLLISICDFLNPFSKLSFTKQLTETNNSGLLTNARVLSDVINWLLQYSDIMNETENYFHTVDNIRTNSSTIITAPHDQHLAINSRSFPILVSGVDPQHEIIRYLKEPISIPPSSGLAATKRYFTYWMKNKNSFPTLAALALHLLYTKGSSIDIDRVFSMSGWEFNWKEPNDEKIVDSIVTLRHNDSFFDVKRGIRSTIDDPLYSLKSLSTQGNLQSNPDLNL</sequence>
<dbReference type="GeneID" id="11495450"/>
<evidence type="ECO:0000313" key="2">
    <source>
        <dbReference type="EMBL" id="CCD22863.1"/>
    </source>
</evidence>
<dbReference type="eggNOG" id="ENOG502SQ02">
    <property type="taxonomic scope" value="Eukaryota"/>
</dbReference>
<dbReference type="OMA" id="WISEFRM"/>
<feature type="compositionally biased region" description="Low complexity" evidence="1">
    <location>
        <begin position="494"/>
        <end position="518"/>
    </location>
</feature>
<dbReference type="InterPro" id="IPR012337">
    <property type="entry name" value="RNaseH-like_sf"/>
</dbReference>
<evidence type="ECO:0000256" key="1">
    <source>
        <dbReference type="SAM" id="MobiDB-lite"/>
    </source>
</evidence>
<feature type="region of interest" description="Disordered" evidence="1">
    <location>
        <begin position="185"/>
        <end position="227"/>
    </location>
</feature>
<dbReference type="AlphaFoldDB" id="G0W4X5"/>
<dbReference type="RefSeq" id="XP_003668106.1">
    <property type="nucleotide sequence ID" value="XM_003668058.1"/>
</dbReference>
<dbReference type="OrthoDB" id="4035947at2759"/>